<dbReference type="Proteomes" id="UP000236745">
    <property type="component" value="Unassembled WGS sequence"/>
</dbReference>
<sequence length="256" mass="28807">MVVRLLFSLSKEEGRVSGKLNARLWIYPLWLLVVAGLSSLGFWQLDRAEQKKDWQLQQQATPLISPTASEINRALAEHRWIKAQLSVRWPKARPLFLDNRTDQGRAGYELFLPVQLEDGSYMAVNLGWLPSPVSRNQEPTVAIEGRSDVTSLSGVIGAPVDTFTLSAEGSGSDAAWRVQRQSVAQLAERWQLPLQPWMFWLDQPAIEGVKARVPGAGQMPPERHLGYAVQWFALALTLLILGGVLEWKITRKQHHD</sequence>
<evidence type="ECO:0000313" key="3">
    <source>
        <dbReference type="Proteomes" id="UP000236745"/>
    </source>
</evidence>
<dbReference type="Pfam" id="PF02104">
    <property type="entry name" value="SURF1"/>
    <property type="match status" value="1"/>
</dbReference>
<keyword evidence="1" id="KW-0812">Transmembrane</keyword>
<gene>
    <name evidence="2" type="ORF">SAMN05444390_1085</name>
</gene>
<dbReference type="AlphaFoldDB" id="A0A1H6DNI9"/>
<evidence type="ECO:0000256" key="1">
    <source>
        <dbReference type="RuleBase" id="RU363076"/>
    </source>
</evidence>
<name>A0A1H6DNI9_9GAMM</name>
<keyword evidence="3" id="KW-1185">Reference proteome</keyword>
<keyword evidence="1" id="KW-1133">Transmembrane helix</keyword>
<feature type="transmembrane region" description="Helical" evidence="1">
    <location>
        <begin position="225"/>
        <end position="245"/>
    </location>
</feature>
<dbReference type="PROSITE" id="PS50895">
    <property type="entry name" value="SURF1"/>
    <property type="match status" value="1"/>
</dbReference>
<dbReference type="GO" id="GO:0005886">
    <property type="term" value="C:plasma membrane"/>
    <property type="evidence" value="ECO:0007669"/>
    <property type="project" value="UniProtKB-SubCell"/>
</dbReference>
<keyword evidence="1" id="KW-1003">Cell membrane</keyword>
<organism evidence="2 3">
    <name type="scientific">Marinobacterium lutimaris</name>
    <dbReference type="NCBI Taxonomy" id="568106"/>
    <lineage>
        <taxon>Bacteria</taxon>
        <taxon>Pseudomonadati</taxon>
        <taxon>Pseudomonadota</taxon>
        <taxon>Gammaproteobacteria</taxon>
        <taxon>Oceanospirillales</taxon>
        <taxon>Oceanospirillaceae</taxon>
        <taxon>Marinobacterium</taxon>
    </lineage>
</organism>
<feature type="transmembrane region" description="Helical" evidence="1">
    <location>
        <begin position="24"/>
        <end position="43"/>
    </location>
</feature>
<proteinExistence type="inferred from homology"/>
<protein>
    <recommendedName>
        <fullName evidence="1">SURF1-like protein</fullName>
    </recommendedName>
</protein>
<evidence type="ECO:0000313" key="2">
    <source>
        <dbReference type="EMBL" id="SEG86872.1"/>
    </source>
</evidence>
<keyword evidence="1" id="KW-0472">Membrane</keyword>
<accession>A0A1H6DNI9</accession>
<dbReference type="EMBL" id="FNVQ01000008">
    <property type="protein sequence ID" value="SEG86872.1"/>
    <property type="molecule type" value="Genomic_DNA"/>
</dbReference>
<dbReference type="InterPro" id="IPR002994">
    <property type="entry name" value="Surf1/Shy1"/>
</dbReference>
<dbReference type="CDD" id="cd06662">
    <property type="entry name" value="SURF1"/>
    <property type="match status" value="1"/>
</dbReference>
<reference evidence="2 3" key="1">
    <citation type="submission" date="2016-10" db="EMBL/GenBank/DDBJ databases">
        <authorList>
            <person name="de Groot N.N."/>
        </authorList>
    </citation>
    <scope>NUCLEOTIDE SEQUENCE [LARGE SCALE GENOMIC DNA]</scope>
    <source>
        <strain evidence="2 3">DSM 22012</strain>
    </source>
</reference>
<comment type="similarity">
    <text evidence="1">Belongs to the SURF1 family.</text>
</comment>
<comment type="subcellular location">
    <subcellularLocation>
        <location evidence="1">Cell membrane</location>
        <topology evidence="1">Multi-pass membrane protein</topology>
    </subcellularLocation>
</comment>